<proteinExistence type="predicted"/>
<dbReference type="PROSITE" id="PS00678">
    <property type="entry name" value="WD_REPEATS_1"/>
    <property type="match status" value="1"/>
</dbReference>
<feature type="repeat" description="WD" evidence="3">
    <location>
        <begin position="324"/>
        <end position="365"/>
    </location>
</feature>
<feature type="repeat" description="WD" evidence="3">
    <location>
        <begin position="134"/>
        <end position="168"/>
    </location>
</feature>
<protein>
    <submittedName>
        <fullName evidence="4">Nuclear migration protein NudF</fullName>
    </submittedName>
</protein>
<evidence type="ECO:0000256" key="2">
    <source>
        <dbReference type="ARBA" id="ARBA00022737"/>
    </source>
</evidence>
<dbReference type="PROSITE" id="PS50082">
    <property type="entry name" value="WD_REPEATS_2"/>
    <property type="match status" value="5"/>
</dbReference>
<evidence type="ECO:0000256" key="1">
    <source>
        <dbReference type="ARBA" id="ARBA00022574"/>
    </source>
</evidence>
<dbReference type="AlphaFoldDB" id="A0AAD6GEG1"/>
<dbReference type="PANTHER" id="PTHR19879:SF9">
    <property type="entry name" value="TRANSCRIPTION INITIATION FACTOR TFIID SUBUNIT 5"/>
    <property type="match status" value="1"/>
</dbReference>
<keyword evidence="1 3" id="KW-0853">WD repeat</keyword>
<dbReference type="Proteomes" id="UP001220324">
    <property type="component" value="Unassembled WGS sequence"/>
</dbReference>
<dbReference type="SUPFAM" id="SSF109925">
    <property type="entry name" value="Lissencephaly-1 protein (Lis-1, PAF-AH alpha) N-terminal domain"/>
    <property type="match status" value="1"/>
</dbReference>
<dbReference type="InterPro" id="IPR001680">
    <property type="entry name" value="WD40_rpt"/>
</dbReference>
<gene>
    <name evidence="4" type="ORF">N7494_005555</name>
</gene>
<dbReference type="PANTHER" id="PTHR19879">
    <property type="entry name" value="TRANSCRIPTION INITIATION FACTOR TFIID"/>
    <property type="match status" value="1"/>
</dbReference>
<dbReference type="InterPro" id="IPR019775">
    <property type="entry name" value="WD40_repeat_CS"/>
</dbReference>
<feature type="repeat" description="WD" evidence="3">
    <location>
        <begin position="179"/>
        <end position="221"/>
    </location>
</feature>
<evidence type="ECO:0000256" key="3">
    <source>
        <dbReference type="PROSITE-ProRule" id="PRU00221"/>
    </source>
</evidence>
<evidence type="ECO:0000313" key="5">
    <source>
        <dbReference type="Proteomes" id="UP001220324"/>
    </source>
</evidence>
<dbReference type="PRINTS" id="PR00320">
    <property type="entry name" value="GPROTEINBRPT"/>
</dbReference>
<dbReference type="InterPro" id="IPR037190">
    <property type="entry name" value="LIS1_N"/>
</dbReference>
<reference evidence="4 5" key="1">
    <citation type="journal article" date="2023" name="IMA Fungus">
        <title>Comparative genomic study of the Penicillium genus elucidates a diverse pangenome and 15 lateral gene transfer events.</title>
        <authorList>
            <person name="Petersen C."/>
            <person name="Sorensen T."/>
            <person name="Nielsen M.R."/>
            <person name="Sondergaard T.E."/>
            <person name="Sorensen J.L."/>
            <person name="Fitzpatrick D.A."/>
            <person name="Frisvad J.C."/>
            <person name="Nielsen K.L."/>
        </authorList>
    </citation>
    <scope>NUCLEOTIDE SEQUENCE [LARGE SCALE GENOMIC DNA]</scope>
    <source>
        <strain evidence="4 5">IBT 35679</strain>
    </source>
</reference>
<sequence length="408" mass="45103">MIAYLASINALQSVASLEKELPMDNNFDVVARKKYEGLLPRKWTNVMRLQRRILDLESRITNLESKLECASPIDIEPMATIRLPGSDAKHTLQSHRAAITCLAFHPLYPSLASASEDCFIKIWDREVGVLECTLRGHSRPVFGLDFGGPQGRTLLASGSGDLTIKLWDPNTDYANVRTLHGHDQPVTAVRFLTPTGTLLVSTGRDASIRIWDILTGYCVKHIDTGGEWIRDIAPSFDGVYIVARGNDRTAMVWEASSGQPKASLPGHESYIECCAFAPALSHSNIAALAQSMVSSLKGSTFIATGSRDKTIKLWNDRGILVKTLVGHDSWVRGLAFHPGGRYLICVGDDRTIRCWDLSQDARLVKTVDDSSEQYITCIRWGPKQIHRDRGICHVLGTGGADCCVRIWM</sequence>
<feature type="repeat" description="WD" evidence="3">
    <location>
        <begin position="301"/>
        <end position="315"/>
    </location>
</feature>
<organism evidence="4 5">
    <name type="scientific">Penicillium frequentans</name>
    <dbReference type="NCBI Taxonomy" id="3151616"/>
    <lineage>
        <taxon>Eukaryota</taxon>
        <taxon>Fungi</taxon>
        <taxon>Dikarya</taxon>
        <taxon>Ascomycota</taxon>
        <taxon>Pezizomycotina</taxon>
        <taxon>Eurotiomycetes</taxon>
        <taxon>Eurotiomycetidae</taxon>
        <taxon>Eurotiales</taxon>
        <taxon>Aspergillaceae</taxon>
        <taxon>Penicillium</taxon>
    </lineage>
</organism>
<dbReference type="SUPFAM" id="SSF50978">
    <property type="entry name" value="WD40 repeat-like"/>
    <property type="match status" value="1"/>
</dbReference>
<name>A0AAD6GEG1_9EURO</name>
<dbReference type="InterPro" id="IPR015943">
    <property type="entry name" value="WD40/YVTN_repeat-like_dom_sf"/>
</dbReference>
<dbReference type="InterPro" id="IPR036322">
    <property type="entry name" value="WD40_repeat_dom_sf"/>
</dbReference>
<dbReference type="EMBL" id="JAQIZZ010000005">
    <property type="protein sequence ID" value="KAJ5540479.1"/>
    <property type="molecule type" value="Genomic_DNA"/>
</dbReference>
<evidence type="ECO:0000313" key="4">
    <source>
        <dbReference type="EMBL" id="KAJ5540479.1"/>
    </source>
</evidence>
<accession>A0AAD6GEG1</accession>
<dbReference type="SMART" id="SM00320">
    <property type="entry name" value="WD40"/>
    <property type="match status" value="7"/>
</dbReference>
<comment type="caution">
    <text evidence="4">The sequence shown here is derived from an EMBL/GenBank/DDBJ whole genome shotgun (WGS) entry which is preliminary data.</text>
</comment>
<feature type="repeat" description="WD" evidence="3">
    <location>
        <begin position="92"/>
        <end position="124"/>
    </location>
</feature>
<dbReference type="Pfam" id="PF00400">
    <property type="entry name" value="WD40"/>
    <property type="match status" value="6"/>
</dbReference>
<dbReference type="CDD" id="cd00200">
    <property type="entry name" value="WD40"/>
    <property type="match status" value="1"/>
</dbReference>
<dbReference type="Gene3D" id="1.20.960.30">
    <property type="match status" value="1"/>
</dbReference>
<dbReference type="PROSITE" id="PS50294">
    <property type="entry name" value="WD_REPEATS_REGION"/>
    <property type="match status" value="4"/>
</dbReference>
<dbReference type="InterPro" id="IPR020472">
    <property type="entry name" value="WD40_PAC1"/>
</dbReference>
<keyword evidence="2" id="KW-0677">Repeat</keyword>
<dbReference type="Gene3D" id="2.130.10.10">
    <property type="entry name" value="YVTN repeat-like/Quinoprotein amine dehydrogenase"/>
    <property type="match status" value="1"/>
</dbReference>
<keyword evidence="5" id="KW-1185">Reference proteome</keyword>